<dbReference type="GO" id="GO:0050660">
    <property type="term" value="F:flavin adenine dinucleotide binding"/>
    <property type="evidence" value="ECO:0007669"/>
    <property type="project" value="InterPro"/>
</dbReference>
<protein>
    <submittedName>
        <fullName evidence="3">Uu.00g042850.m01.CDS01</fullName>
    </submittedName>
</protein>
<dbReference type="Gene3D" id="3.50.50.60">
    <property type="entry name" value="FAD/NAD(P)-binding domain"/>
    <property type="match status" value="1"/>
</dbReference>
<comment type="caution">
    <text evidence="3">The sequence shown here is derived from an EMBL/GenBank/DDBJ whole genome shotgun (WGS) entry which is preliminary data.</text>
</comment>
<keyword evidence="4" id="KW-1185">Reference proteome</keyword>
<dbReference type="InterPro" id="IPR007867">
    <property type="entry name" value="GMC_OxRtase_C"/>
</dbReference>
<dbReference type="Proteomes" id="UP001295740">
    <property type="component" value="Unassembled WGS sequence"/>
</dbReference>
<dbReference type="EMBL" id="CAUWAG010000003">
    <property type="protein sequence ID" value="CAJ2501432.1"/>
    <property type="molecule type" value="Genomic_DNA"/>
</dbReference>
<evidence type="ECO:0000259" key="2">
    <source>
        <dbReference type="Pfam" id="PF05199"/>
    </source>
</evidence>
<gene>
    <name evidence="3" type="ORF">KHLLAP_LOCUS1900</name>
</gene>
<evidence type="ECO:0000256" key="1">
    <source>
        <dbReference type="ARBA" id="ARBA00010790"/>
    </source>
</evidence>
<comment type="similarity">
    <text evidence="1">Belongs to the GMC oxidoreductase family.</text>
</comment>
<dbReference type="InterPro" id="IPR012132">
    <property type="entry name" value="GMC_OxRdtase"/>
</dbReference>
<dbReference type="InterPro" id="IPR036188">
    <property type="entry name" value="FAD/NAD-bd_sf"/>
</dbReference>
<feature type="domain" description="Glucose-methanol-choline oxidoreductase C-terminal" evidence="2">
    <location>
        <begin position="7"/>
        <end position="79"/>
    </location>
</feature>
<evidence type="ECO:0000313" key="3">
    <source>
        <dbReference type="EMBL" id="CAJ2501432.1"/>
    </source>
</evidence>
<sequence length="94" mass="10123">MPDIKYTAEDDAIIDQWVRENVASTWHSLGTCKMLPLEWKGVVAANMNVHGVTGVKVADLSICPANLAAHTSHTAMIIGEKAADILIKELGLVL</sequence>
<dbReference type="PANTHER" id="PTHR11552:SF78">
    <property type="entry name" value="GLUCOSE-METHANOL-CHOLINE OXIDOREDUCTASE N-TERMINAL DOMAIN-CONTAINING PROTEIN"/>
    <property type="match status" value="1"/>
</dbReference>
<evidence type="ECO:0000313" key="4">
    <source>
        <dbReference type="Proteomes" id="UP001295740"/>
    </source>
</evidence>
<proteinExistence type="inferred from homology"/>
<organism evidence="3 4">
    <name type="scientific">Anthostomella pinea</name>
    <dbReference type="NCBI Taxonomy" id="933095"/>
    <lineage>
        <taxon>Eukaryota</taxon>
        <taxon>Fungi</taxon>
        <taxon>Dikarya</taxon>
        <taxon>Ascomycota</taxon>
        <taxon>Pezizomycotina</taxon>
        <taxon>Sordariomycetes</taxon>
        <taxon>Xylariomycetidae</taxon>
        <taxon>Xylariales</taxon>
        <taxon>Xylariaceae</taxon>
        <taxon>Anthostomella</taxon>
    </lineage>
</organism>
<name>A0AAI8VBC5_9PEZI</name>
<dbReference type="Pfam" id="PF05199">
    <property type="entry name" value="GMC_oxred_C"/>
    <property type="match status" value="1"/>
</dbReference>
<reference evidence="3" key="1">
    <citation type="submission" date="2023-10" db="EMBL/GenBank/DDBJ databases">
        <authorList>
            <person name="Hackl T."/>
        </authorList>
    </citation>
    <scope>NUCLEOTIDE SEQUENCE</scope>
</reference>
<accession>A0AAI8VBC5</accession>
<dbReference type="SUPFAM" id="SSF51905">
    <property type="entry name" value="FAD/NAD(P)-binding domain"/>
    <property type="match status" value="1"/>
</dbReference>
<dbReference type="AlphaFoldDB" id="A0AAI8VBC5"/>
<dbReference type="PANTHER" id="PTHR11552">
    <property type="entry name" value="GLUCOSE-METHANOL-CHOLINE GMC OXIDOREDUCTASE"/>
    <property type="match status" value="1"/>
</dbReference>
<dbReference type="GO" id="GO:0016614">
    <property type="term" value="F:oxidoreductase activity, acting on CH-OH group of donors"/>
    <property type="evidence" value="ECO:0007669"/>
    <property type="project" value="InterPro"/>
</dbReference>